<dbReference type="AlphaFoldDB" id="A0A2D1U7M0"/>
<dbReference type="EMBL" id="CP024091">
    <property type="protein sequence ID" value="ATP57580.1"/>
    <property type="molecule type" value="Genomic_DNA"/>
</dbReference>
<accession>A0A2D1U7M0</accession>
<name>A0A2D1U7M0_9SPHI</name>
<proteinExistence type="predicted"/>
<dbReference type="Proteomes" id="UP000223749">
    <property type="component" value="Chromosome"/>
</dbReference>
<reference evidence="1 2" key="1">
    <citation type="submission" date="2017-10" db="EMBL/GenBank/DDBJ databases">
        <title>Whole genome of Pedobacter ginsengisoli T01R-27 isolated from tomato rhizosphere.</title>
        <authorList>
            <person name="Weon H.-Y."/>
            <person name="Lee S.A."/>
            <person name="Sang M.K."/>
            <person name="Song J."/>
        </authorList>
    </citation>
    <scope>NUCLEOTIDE SEQUENCE [LARGE SCALE GENOMIC DNA]</scope>
    <source>
        <strain evidence="1 2">T01R-27</strain>
    </source>
</reference>
<organism evidence="1 2">
    <name type="scientific">Pedobacter ginsengisoli</name>
    <dbReference type="NCBI Taxonomy" id="363852"/>
    <lineage>
        <taxon>Bacteria</taxon>
        <taxon>Pseudomonadati</taxon>
        <taxon>Bacteroidota</taxon>
        <taxon>Sphingobacteriia</taxon>
        <taxon>Sphingobacteriales</taxon>
        <taxon>Sphingobacteriaceae</taxon>
        <taxon>Pedobacter</taxon>
    </lineage>
</organism>
<keyword evidence="2" id="KW-1185">Reference proteome</keyword>
<dbReference type="RefSeq" id="WP_099439500.1">
    <property type="nucleotide sequence ID" value="NZ_CP024091.1"/>
</dbReference>
<evidence type="ECO:0008006" key="3">
    <source>
        <dbReference type="Google" id="ProtNLM"/>
    </source>
</evidence>
<gene>
    <name evidence="1" type="ORF">CPT03_14410</name>
</gene>
<protein>
    <recommendedName>
        <fullName evidence="3">Glycosyl hydrolase family 71</fullName>
    </recommendedName>
</protein>
<sequence>MFLKGFFFMVLGCISFCEAKAQVNGADTWVAKDGLGRIIDPANYKTTRKDRYVGIFYFVWQGAHGYDEHRGAAADGGVMPKTLADTVSPYDITKLLKANPTDPKYGPIHAFHHWGEPYFGYYLADDEWVIRKHAQMLSDAGIDVIILDVTNAAIYLPQVTKIANTYLKMRAEGLTTPSISFIVNSVPKQTVNNLYEQIYKKGLFSKLWFLWKGKPLLLCPPEAITSEIDDFFTTRQSWAWSKDQEWFADGKDKWPWLDHYPQSYGWHDSKDKAEQVTVSIAQHPMTNIGRSFHNGKEPEIFSTEKGLYFEEQWKRALEIDPEFVFVTGWNEWVAMRFNDGASKTFLGKAINKGETYFVDLYNAEFSRDAEPENGVTKDNYYYQLADYVRKFKGTAKLPVYKTNKSVSIDGKFDDWKSIGAVYKDDSGDTFHRKHPGWGRINEYVNNTGRNDILESRITSDERNVYFYVKTKAPLTAWNSVDWMHLFIGVKGSVNEGWQGFQYVVNQKVLSRSTTTLRNLKTDGGLGKSTIVKYRTNKNELELIVAKTQLGINGNKFTLDFKWSDNSPVDGNAMHWLDMGDAAPNARFVYRFIKE</sequence>
<evidence type="ECO:0000313" key="2">
    <source>
        <dbReference type="Proteomes" id="UP000223749"/>
    </source>
</evidence>
<dbReference type="Gene3D" id="3.20.20.80">
    <property type="entry name" value="Glycosidases"/>
    <property type="match status" value="1"/>
</dbReference>
<dbReference type="KEGG" id="pgs:CPT03_14410"/>
<evidence type="ECO:0000313" key="1">
    <source>
        <dbReference type="EMBL" id="ATP57580.1"/>
    </source>
</evidence>
<dbReference type="OrthoDB" id="9813735at2"/>